<dbReference type="GO" id="GO:0070631">
    <property type="term" value="P:spindle pole body localization"/>
    <property type="evidence" value="ECO:0007669"/>
    <property type="project" value="TreeGrafter"/>
</dbReference>
<comment type="similarity">
    <text evidence="3">Belongs to the NDC1 family.</text>
</comment>
<evidence type="ECO:0000256" key="2">
    <source>
        <dbReference type="ARBA" id="ARBA00004567"/>
    </source>
</evidence>
<organism evidence="14 15">
    <name type="scientific">Apiotrichum porosum</name>
    <dbReference type="NCBI Taxonomy" id="105984"/>
    <lineage>
        <taxon>Eukaryota</taxon>
        <taxon>Fungi</taxon>
        <taxon>Dikarya</taxon>
        <taxon>Basidiomycota</taxon>
        <taxon>Agaricomycotina</taxon>
        <taxon>Tremellomycetes</taxon>
        <taxon>Trichosporonales</taxon>
        <taxon>Trichosporonaceae</taxon>
        <taxon>Apiotrichum</taxon>
    </lineage>
</organism>
<dbReference type="GO" id="GO:0005816">
    <property type="term" value="C:spindle pole body"/>
    <property type="evidence" value="ECO:0007669"/>
    <property type="project" value="TreeGrafter"/>
</dbReference>
<dbReference type="EMBL" id="RSCE01000010">
    <property type="protein sequence ID" value="RSH79146.1"/>
    <property type="molecule type" value="Genomic_DNA"/>
</dbReference>
<comment type="subcellular location">
    <subcellularLocation>
        <location evidence="1">Nucleus membrane</location>
        <topology evidence="1">Multi-pass membrane protein</topology>
    </subcellularLocation>
    <subcellularLocation>
        <location evidence="2">Nucleus</location>
        <location evidence="2">Nuclear pore complex</location>
    </subcellularLocation>
</comment>
<evidence type="ECO:0000256" key="6">
    <source>
        <dbReference type="ARBA" id="ARBA00022816"/>
    </source>
</evidence>
<dbReference type="Pfam" id="PF09531">
    <property type="entry name" value="Ndc1_Nup"/>
    <property type="match status" value="1"/>
</dbReference>
<keyword evidence="8 13" id="KW-1133">Transmembrane helix</keyword>
<dbReference type="GO" id="GO:0015031">
    <property type="term" value="P:protein transport"/>
    <property type="evidence" value="ECO:0007669"/>
    <property type="project" value="UniProtKB-KW"/>
</dbReference>
<evidence type="ECO:0000256" key="4">
    <source>
        <dbReference type="ARBA" id="ARBA00022448"/>
    </source>
</evidence>
<dbReference type="AlphaFoldDB" id="A0A427XJY3"/>
<evidence type="ECO:0000256" key="7">
    <source>
        <dbReference type="ARBA" id="ARBA00022927"/>
    </source>
</evidence>
<dbReference type="PANTHER" id="PTHR13269:SF6">
    <property type="entry name" value="NUCLEOPORIN NDC1"/>
    <property type="match status" value="1"/>
</dbReference>
<feature type="transmembrane region" description="Helical" evidence="13">
    <location>
        <begin position="113"/>
        <end position="134"/>
    </location>
</feature>
<evidence type="ECO:0000256" key="5">
    <source>
        <dbReference type="ARBA" id="ARBA00022692"/>
    </source>
</evidence>
<evidence type="ECO:0000256" key="13">
    <source>
        <dbReference type="SAM" id="Phobius"/>
    </source>
</evidence>
<dbReference type="GO" id="GO:0051028">
    <property type="term" value="P:mRNA transport"/>
    <property type="evidence" value="ECO:0007669"/>
    <property type="project" value="UniProtKB-KW"/>
</dbReference>
<evidence type="ECO:0008006" key="16">
    <source>
        <dbReference type="Google" id="ProtNLM"/>
    </source>
</evidence>
<keyword evidence="11 13" id="KW-0472">Membrane</keyword>
<proteinExistence type="inferred from homology"/>
<feature type="transmembrane region" description="Helical" evidence="13">
    <location>
        <begin position="58"/>
        <end position="81"/>
    </location>
</feature>
<dbReference type="OrthoDB" id="67850at2759"/>
<keyword evidence="7" id="KW-0653">Protein transport</keyword>
<evidence type="ECO:0000313" key="14">
    <source>
        <dbReference type="EMBL" id="RSH79146.1"/>
    </source>
</evidence>
<name>A0A427XJY3_9TREE</name>
<sequence length="620" mass="67373">MSTLLQPKTAVPAVTRIDAHYRKFLATRWLGLVIRAAVVTSISLFLVPGLLLRWDYSLLSAFATFFVAGPVVYLSSVHLVLRARRSWIISPPVLPAGPSPTAVLFGTFSPRTLVLLATHWAFGAVFALAFAFVLNGRSSSVTLGWFNPTPRHPWHGNERLWFLVLGNTLFFGSIGLRDVLSASLGPVWPKTRLRFPDAVSRSLKACFTGYRADSTFGHDASLAMSWTAAYTLVYVAFRGWAWRWAATNFVVIRPFVINFAKTSRTNVTWSLGWYLFVLQLTCLLALKPAVAVLNDYLTQPLNFASFTSKSPLSPDQYLLTALQSKDAFHIDHTIVEMRRLAHSKARRAAIFADTSKPALTHELWRALLLQLGESYSTLANRGDAPKAKQAAAPVAAEPDAHSIALKTGDIFRPAPKRTGIQAIVGTVLEGAPQPTPAPVLAVAESARRAEANLFKSVEAPAHAAEEWATGTPVLGPLVSATKLVTGGYAHWAGAEWARRNVFAAVPEFDRLAGLIDILTTLAVASADEDTYGYVQAVLPSTLEAFVRLRAAALKLGTDLLKDAAKVSPDADADVRAQVARVIDTVDAGVTRIAERFGTSLSAFKFPTEIAQALTDICRSE</sequence>
<dbReference type="GO" id="GO:0070762">
    <property type="term" value="C:nuclear pore transmembrane ring"/>
    <property type="evidence" value="ECO:0007669"/>
    <property type="project" value="TreeGrafter"/>
</dbReference>
<accession>A0A427XJY3</accession>
<evidence type="ECO:0000256" key="12">
    <source>
        <dbReference type="ARBA" id="ARBA00023242"/>
    </source>
</evidence>
<evidence type="ECO:0000256" key="3">
    <source>
        <dbReference type="ARBA" id="ARBA00005760"/>
    </source>
</evidence>
<dbReference type="GO" id="GO:0006999">
    <property type="term" value="P:nuclear pore organization"/>
    <property type="evidence" value="ECO:0007669"/>
    <property type="project" value="TreeGrafter"/>
</dbReference>
<gene>
    <name evidence="14" type="ORF">EHS24_001184</name>
</gene>
<keyword evidence="5 13" id="KW-0812">Transmembrane</keyword>
<keyword evidence="15" id="KW-1185">Reference proteome</keyword>
<dbReference type="Proteomes" id="UP000279236">
    <property type="component" value="Unassembled WGS sequence"/>
</dbReference>
<keyword evidence="10" id="KW-0906">Nuclear pore complex</keyword>
<evidence type="ECO:0000256" key="10">
    <source>
        <dbReference type="ARBA" id="ARBA00023132"/>
    </source>
</evidence>
<evidence type="ECO:0000256" key="11">
    <source>
        <dbReference type="ARBA" id="ARBA00023136"/>
    </source>
</evidence>
<evidence type="ECO:0000256" key="8">
    <source>
        <dbReference type="ARBA" id="ARBA00022989"/>
    </source>
</evidence>
<keyword evidence="4" id="KW-0813">Transport</keyword>
<feature type="transmembrane region" description="Helical" evidence="13">
    <location>
        <begin position="32"/>
        <end position="52"/>
    </location>
</feature>
<dbReference type="GO" id="GO:0031965">
    <property type="term" value="C:nuclear membrane"/>
    <property type="evidence" value="ECO:0007669"/>
    <property type="project" value="UniProtKB-SubCell"/>
</dbReference>
<evidence type="ECO:0000256" key="9">
    <source>
        <dbReference type="ARBA" id="ARBA00023010"/>
    </source>
</evidence>
<reference evidence="14 15" key="1">
    <citation type="submission" date="2018-11" db="EMBL/GenBank/DDBJ databases">
        <title>Genome sequence of Apiotrichum porosum DSM 27194.</title>
        <authorList>
            <person name="Aliyu H."/>
            <person name="Gorte O."/>
            <person name="Ochsenreither K."/>
        </authorList>
    </citation>
    <scope>NUCLEOTIDE SEQUENCE [LARGE SCALE GENOMIC DNA]</scope>
    <source>
        <strain evidence="14 15">DSM 27194</strain>
    </source>
</reference>
<keyword evidence="6" id="KW-0509">mRNA transport</keyword>
<feature type="transmembrane region" description="Helical" evidence="13">
    <location>
        <begin position="271"/>
        <end position="293"/>
    </location>
</feature>
<dbReference type="GO" id="GO:0030674">
    <property type="term" value="F:protein-macromolecule adaptor activity"/>
    <property type="evidence" value="ECO:0007669"/>
    <property type="project" value="TreeGrafter"/>
</dbReference>
<comment type="caution">
    <text evidence="14">The sequence shown here is derived from an EMBL/GenBank/DDBJ whole genome shotgun (WGS) entry which is preliminary data.</text>
</comment>
<dbReference type="RefSeq" id="XP_028474293.1">
    <property type="nucleotide sequence ID" value="XM_028616986.1"/>
</dbReference>
<dbReference type="STRING" id="105984.A0A427XJY3"/>
<dbReference type="InterPro" id="IPR019049">
    <property type="entry name" value="Nucleoporin_prot_Ndc1/Nup"/>
</dbReference>
<evidence type="ECO:0000256" key="1">
    <source>
        <dbReference type="ARBA" id="ARBA00004232"/>
    </source>
</evidence>
<keyword evidence="12" id="KW-0539">Nucleus</keyword>
<dbReference type="GeneID" id="39585727"/>
<protein>
    <recommendedName>
        <fullName evidence="16">Nucleoporin protein Ndc1-Nup</fullName>
    </recommendedName>
</protein>
<evidence type="ECO:0000313" key="15">
    <source>
        <dbReference type="Proteomes" id="UP000279236"/>
    </source>
</evidence>
<dbReference type="PANTHER" id="PTHR13269">
    <property type="entry name" value="NUCLEOPORIN NDC1"/>
    <property type="match status" value="1"/>
</dbReference>
<feature type="transmembrane region" description="Helical" evidence="13">
    <location>
        <begin position="160"/>
        <end position="180"/>
    </location>
</feature>
<keyword evidence="9" id="KW-0811">Translocation</keyword>